<accession>X1SLA5</accession>
<dbReference type="AlphaFoldDB" id="X1SLA5"/>
<comment type="caution">
    <text evidence="1">The sequence shown here is derived from an EMBL/GenBank/DDBJ whole genome shotgun (WGS) entry which is preliminary data.</text>
</comment>
<evidence type="ECO:0000313" key="1">
    <source>
        <dbReference type="EMBL" id="GAI76140.1"/>
    </source>
</evidence>
<feature type="non-terminal residue" evidence="1">
    <location>
        <position position="1"/>
    </location>
</feature>
<gene>
    <name evidence="1" type="ORF">S12H4_13564</name>
</gene>
<name>X1SLA5_9ZZZZ</name>
<reference evidence="1" key="1">
    <citation type="journal article" date="2014" name="Front. Microbiol.">
        <title>High frequency of phylogenetically diverse reductive dehalogenase-homologous genes in deep subseafloor sedimentary metagenomes.</title>
        <authorList>
            <person name="Kawai M."/>
            <person name="Futagami T."/>
            <person name="Toyoda A."/>
            <person name="Takaki Y."/>
            <person name="Nishi S."/>
            <person name="Hori S."/>
            <person name="Arai W."/>
            <person name="Tsubouchi T."/>
            <person name="Morono Y."/>
            <person name="Uchiyama I."/>
            <person name="Ito T."/>
            <person name="Fujiyama A."/>
            <person name="Inagaki F."/>
            <person name="Takami H."/>
        </authorList>
    </citation>
    <scope>NUCLEOTIDE SEQUENCE</scope>
    <source>
        <strain evidence="1">Expedition CK06-06</strain>
    </source>
</reference>
<proteinExistence type="predicted"/>
<organism evidence="1">
    <name type="scientific">marine sediment metagenome</name>
    <dbReference type="NCBI Taxonomy" id="412755"/>
    <lineage>
        <taxon>unclassified sequences</taxon>
        <taxon>metagenomes</taxon>
        <taxon>ecological metagenomes</taxon>
    </lineage>
</organism>
<protein>
    <submittedName>
        <fullName evidence="1">Uncharacterized protein</fullName>
    </submittedName>
</protein>
<dbReference type="EMBL" id="BARW01006457">
    <property type="protein sequence ID" value="GAI76140.1"/>
    <property type="molecule type" value="Genomic_DNA"/>
</dbReference>
<sequence>AQGFINLHSDKLEEWSKRNYLQYLDELKKSGIIQRGEKYSVDRFSKSIKINWDFKDKREAILNDNRSPNTLEDTIKLSYEPEEIKALLEKAGVKGDTAIKMIKRIY</sequence>